<gene>
    <name evidence="1" type="ORF">HMPREF6123_1315</name>
</gene>
<proteinExistence type="predicted"/>
<dbReference type="InParanoid" id="C2KXU6"/>
<name>C2KXU6_9FIRM</name>
<dbReference type="HOGENOM" id="CLU_3202801_0_0_9"/>
<protein>
    <submittedName>
        <fullName evidence="1">Uncharacterized protein</fullName>
    </submittedName>
</protein>
<dbReference type="EMBL" id="ACKX01000125">
    <property type="protein sequence ID" value="EEJ51399.1"/>
    <property type="molecule type" value="Genomic_DNA"/>
</dbReference>
<evidence type="ECO:0000313" key="1">
    <source>
        <dbReference type="EMBL" id="EEJ51399.1"/>
    </source>
</evidence>
<dbReference type="AlphaFoldDB" id="C2KXU6"/>
<organism evidence="1 2">
    <name type="scientific">Oribacterium sinus F0268</name>
    <dbReference type="NCBI Taxonomy" id="585501"/>
    <lineage>
        <taxon>Bacteria</taxon>
        <taxon>Bacillati</taxon>
        <taxon>Bacillota</taxon>
        <taxon>Clostridia</taxon>
        <taxon>Lachnospirales</taxon>
        <taxon>Lachnospiraceae</taxon>
        <taxon>Oribacterium</taxon>
    </lineage>
</organism>
<keyword evidence="2" id="KW-1185">Reference proteome</keyword>
<reference evidence="1 2" key="1">
    <citation type="submission" date="2009-04" db="EMBL/GenBank/DDBJ databases">
        <authorList>
            <person name="Qin X."/>
            <person name="Bachman B."/>
            <person name="Battles P."/>
            <person name="Bell A."/>
            <person name="Bess C."/>
            <person name="Bickham C."/>
            <person name="Chaboub L."/>
            <person name="Chen D."/>
            <person name="Coyle M."/>
            <person name="Deiros D.R."/>
            <person name="Dinh H."/>
            <person name="Forbes L."/>
            <person name="Fowler G."/>
            <person name="Francisco L."/>
            <person name="Fu Q."/>
            <person name="Gubbala S."/>
            <person name="Hale W."/>
            <person name="Han Y."/>
            <person name="Hemphill L."/>
            <person name="Highlander S.K."/>
            <person name="Hirani K."/>
            <person name="Hogues M."/>
            <person name="Jackson L."/>
            <person name="Jakkamsetti A."/>
            <person name="Javaid M."/>
            <person name="Jiang H."/>
            <person name="Korchina V."/>
            <person name="Kovar C."/>
            <person name="Lara F."/>
            <person name="Lee S."/>
            <person name="Mata R."/>
            <person name="Mathew T."/>
            <person name="Moen C."/>
            <person name="Morales K."/>
            <person name="Munidasa M."/>
            <person name="Nazareth L."/>
            <person name="Ngo R."/>
            <person name="Nguyen L."/>
            <person name="Okwuonu G."/>
            <person name="Ongeri F."/>
            <person name="Patil S."/>
            <person name="Petrosino J."/>
            <person name="Pham C."/>
            <person name="Pham P."/>
            <person name="Pu L.-L."/>
            <person name="Puazo M."/>
            <person name="Raj R."/>
            <person name="Reid J."/>
            <person name="Rouhana J."/>
            <person name="Saada N."/>
            <person name="Shang Y."/>
            <person name="Simmons D."/>
            <person name="Thornton R."/>
            <person name="Warren J."/>
            <person name="Weissenberger G."/>
            <person name="Zhang J."/>
            <person name="Zhang L."/>
            <person name="Zhou C."/>
            <person name="Zhu D."/>
            <person name="Muzny D."/>
            <person name="Worley K."/>
            <person name="Gibbs R."/>
        </authorList>
    </citation>
    <scope>NUCLEOTIDE SEQUENCE [LARGE SCALE GENOMIC DNA]</scope>
    <source>
        <strain evidence="1 2">F0268</strain>
    </source>
</reference>
<accession>C2KXU6</accession>
<sequence>MLQSFFPSLLPIFRNFTIKWLFPTYYKGKAEELARGVGLLHKKVR</sequence>
<dbReference type="STRING" id="585501.HMPREF6123_1315"/>
<evidence type="ECO:0000313" key="2">
    <source>
        <dbReference type="Proteomes" id="UP000004121"/>
    </source>
</evidence>
<dbReference type="Proteomes" id="UP000004121">
    <property type="component" value="Unassembled WGS sequence"/>
</dbReference>
<comment type="caution">
    <text evidence="1">The sequence shown here is derived from an EMBL/GenBank/DDBJ whole genome shotgun (WGS) entry which is preliminary data.</text>
</comment>